<evidence type="ECO:0000256" key="7">
    <source>
        <dbReference type="SAM" id="SignalP"/>
    </source>
</evidence>
<feature type="signal peptide" evidence="7">
    <location>
        <begin position="1"/>
        <end position="25"/>
    </location>
</feature>
<dbReference type="EMBL" id="AP019736">
    <property type="protein sequence ID" value="BBL07121.1"/>
    <property type="molecule type" value="Genomic_DNA"/>
</dbReference>
<dbReference type="InterPro" id="IPR015882">
    <property type="entry name" value="HEX_bac_N"/>
</dbReference>
<dbReference type="PANTHER" id="PTHR22600:SF57">
    <property type="entry name" value="BETA-N-ACETYLHEXOSAMINIDASE"/>
    <property type="match status" value="1"/>
</dbReference>
<dbReference type="SUPFAM" id="SSF55545">
    <property type="entry name" value="beta-N-acetylhexosaminidase-like domain"/>
    <property type="match status" value="1"/>
</dbReference>
<dbReference type="PRINTS" id="PR00738">
    <property type="entry name" value="GLHYDRLASE20"/>
</dbReference>
<dbReference type="GO" id="GO:0016020">
    <property type="term" value="C:membrane"/>
    <property type="evidence" value="ECO:0007669"/>
    <property type="project" value="TreeGrafter"/>
</dbReference>
<evidence type="ECO:0000256" key="5">
    <source>
        <dbReference type="ARBA" id="ARBA00023295"/>
    </source>
</evidence>
<dbReference type="GeneID" id="98673745"/>
<dbReference type="PANTHER" id="PTHR22600">
    <property type="entry name" value="BETA-HEXOSAMINIDASE"/>
    <property type="match status" value="1"/>
</dbReference>
<accession>A0A4Y1X1F4</accession>
<dbReference type="Pfam" id="PF00754">
    <property type="entry name" value="F5_F8_type_C"/>
    <property type="match status" value="1"/>
</dbReference>
<evidence type="ECO:0000256" key="6">
    <source>
        <dbReference type="PIRSR" id="PIRSR625705-1"/>
    </source>
</evidence>
<keyword evidence="4" id="KW-0378">Hydrolase</keyword>
<feature type="chain" id="PRO_5021238481" description="beta-N-acetylhexosaminidase" evidence="7">
    <location>
        <begin position="26"/>
        <end position="685"/>
    </location>
</feature>
<dbReference type="Pfam" id="PF00728">
    <property type="entry name" value="Glyco_hydro_20"/>
    <property type="match status" value="1"/>
</dbReference>
<evidence type="ECO:0000259" key="8">
    <source>
        <dbReference type="Pfam" id="PF00728"/>
    </source>
</evidence>
<dbReference type="AlphaFoldDB" id="A0A4Y1X1F4"/>
<evidence type="ECO:0000256" key="1">
    <source>
        <dbReference type="ARBA" id="ARBA00001231"/>
    </source>
</evidence>
<dbReference type="SUPFAM" id="SSF51445">
    <property type="entry name" value="(Trans)glycosidases"/>
    <property type="match status" value="1"/>
</dbReference>
<dbReference type="Gene3D" id="3.20.20.80">
    <property type="entry name" value="Glycosidases"/>
    <property type="match status" value="1"/>
</dbReference>
<dbReference type="Proteomes" id="UP000319374">
    <property type="component" value="Chromosome"/>
</dbReference>
<comment type="similarity">
    <text evidence="2">Belongs to the glycosyl hydrolase 20 family.</text>
</comment>
<dbReference type="GO" id="GO:0005975">
    <property type="term" value="P:carbohydrate metabolic process"/>
    <property type="evidence" value="ECO:0007669"/>
    <property type="project" value="InterPro"/>
</dbReference>
<proteinExistence type="inferred from homology"/>
<feature type="domain" description="F5/8 type C" evidence="9">
    <location>
        <begin position="549"/>
        <end position="681"/>
    </location>
</feature>
<feature type="domain" description="Glycoside hydrolase family 20 catalytic" evidence="8">
    <location>
        <begin position="152"/>
        <end position="492"/>
    </location>
</feature>
<protein>
    <recommendedName>
        <fullName evidence="3">beta-N-acetylhexosaminidase</fullName>
        <ecNumber evidence="3">3.2.1.52</ecNumber>
    </recommendedName>
</protein>
<evidence type="ECO:0000256" key="2">
    <source>
        <dbReference type="ARBA" id="ARBA00006285"/>
    </source>
</evidence>
<dbReference type="Gene3D" id="2.60.120.260">
    <property type="entry name" value="Galactose-binding domain-like"/>
    <property type="match status" value="1"/>
</dbReference>
<dbReference type="EC" id="3.2.1.52" evidence="3"/>
<reference evidence="12" key="1">
    <citation type="submission" date="2019-06" db="EMBL/GenBank/DDBJ databases">
        <title>Alistipes onderdonkii subsp. vulgaris subsp. nov., Alistipes dispar sp. nov. and Alistipes communis sp. nov., isolated from human faeces, and creation of Alistipes onderdonkii subsp. onderdonkii subsp. nov.</title>
        <authorList>
            <person name="Sakamoto M."/>
            <person name="Ikeyama N."/>
            <person name="Ogata Y."/>
            <person name="Suda W."/>
            <person name="Iino T."/>
            <person name="Hattori M."/>
            <person name="Ohkuma M."/>
        </authorList>
    </citation>
    <scope>NUCLEOTIDE SEQUENCE [LARGE SCALE GENOMIC DNA]</scope>
    <source>
        <strain evidence="12">5CPEGH6</strain>
    </source>
</reference>
<dbReference type="GO" id="GO:0030203">
    <property type="term" value="P:glycosaminoglycan metabolic process"/>
    <property type="evidence" value="ECO:0007669"/>
    <property type="project" value="TreeGrafter"/>
</dbReference>
<keyword evidence="12" id="KW-1185">Reference proteome</keyword>
<gene>
    <name evidence="11" type="ORF">A5CPEGH6_17590</name>
</gene>
<dbReference type="InterPro" id="IPR000421">
    <property type="entry name" value="FA58C"/>
</dbReference>
<evidence type="ECO:0000259" key="10">
    <source>
        <dbReference type="Pfam" id="PF02838"/>
    </source>
</evidence>
<dbReference type="InterPro" id="IPR008979">
    <property type="entry name" value="Galactose-bd-like_sf"/>
</dbReference>
<keyword evidence="7" id="KW-0732">Signal</keyword>
<dbReference type="CDD" id="cd06563">
    <property type="entry name" value="GH20_chitobiase-like"/>
    <property type="match status" value="1"/>
</dbReference>
<comment type="catalytic activity">
    <reaction evidence="1">
        <text>Hydrolysis of terminal non-reducing N-acetyl-D-hexosamine residues in N-acetyl-beta-D-hexosaminides.</text>
        <dbReference type="EC" id="3.2.1.52"/>
    </reaction>
</comment>
<dbReference type="Pfam" id="PF02838">
    <property type="entry name" value="Glyco_hydro_20b"/>
    <property type="match status" value="1"/>
</dbReference>
<dbReference type="RefSeq" id="WP_141429154.1">
    <property type="nucleotide sequence ID" value="NZ_AP019736.1"/>
</dbReference>
<feature type="active site" description="Proton donor" evidence="6">
    <location>
        <position position="325"/>
    </location>
</feature>
<dbReference type="InterPro" id="IPR017853">
    <property type="entry name" value="GH"/>
</dbReference>
<dbReference type="KEGG" id="ada:A5CPEGH6_17590"/>
<feature type="domain" description="Beta-hexosaminidase bacterial type N-terminal" evidence="10">
    <location>
        <begin position="29"/>
        <end position="148"/>
    </location>
</feature>
<evidence type="ECO:0000313" key="12">
    <source>
        <dbReference type="Proteomes" id="UP000319374"/>
    </source>
</evidence>
<evidence type="ECO:0000256" key="4">
    <source>
        <dbReference type="ARBA" id="ARBA00022801"/>
    </source>
</evidence>
<dbReference type="OrthoDB" id="1090159at2"/>
<dbReference type="InterPro" id="IPR015883">
    <property type="entry name" value="Glyco_hydro_20_cat"/>
</dbReference>
<dbReference type="Gene3D" id="3.30.379.10">
    <property type="entry name" value="Chitobiase/beta-hexosaminidase domain 2-like"/>
    <property type="match status" value="1"/>
</dbReference>
<sequence length="685" mass="76346">MKKNHLLSLLAGLSLCAASCGGPTAETDAVIPRPASVEKRSGACRLASPLALSFDAPAEVADALTAYLRTTPLAVRTDDPQASDGYLRLTVAASPELPASEEGYVLSVLPEGVSVASRGEAGLFYGIQTLLQLQEQFGDRIPAQRITDSPRFSYRGMHLDEARHFFGKEFVKKQLRMMASLKLNRFHWHLTDGAGWRIEIDRYPELTELAAWRPIEGWQPWLDAGRPYCRRDDPNAYGGFYTKDDIREVVAYADSLHITVIPEIEMPGHSEEVLAVYPHLSCAGKPHVYDDFCIGNDATFEFLENVLEEVMELFPSEYIHVGGDEATKKGWPTCPKCRARMQREGLKDVDELQSYAVHRLEAFLNARGRRLLGWDEILQGGLAPNAAVMSWRGESGGREAAASGHPVVMVPGSYCYLDKYQGNPSTEPEALEGSVPLPKTYMYEPAPQDMPGRERVLGVQANLWTERIATPEYAEYMLYPRVFAVAEIAWSAPELKDYEDFRRRALMRIDAVRAKGYNTFDLAGSVRGERPESLEEVRHLAVGCPVTYASEWYEGYPADGPGSLTDGKLGSWTYGYRWLGFLNTDVEATVDLGAVKPIREVKADFLQWRSAFIGLPKRVEIAVSTDGERFTVLGGEENDLPFDDPKLQCRAFGWTGEAEARYVRCHAFSHGHPGGWLFIDEIIVN</sequence>
<dbReference type="InterPro" id="IPR029018">
    <property type="entry name" value="Hex-like_dom2"/>
</dbReference>
<dbReference type="InterPro" id="IPR025705">
    <property type="entry name" value="Beta_hexosaminidase_sua/sub"/>
</dbReference>
<dbReference type="SUPFAM" id="SSF49785">
    <property type="entry name" value="Galactose-binding domain-like"/>
    <property type="match status" value="1"/>
</dbReference>
<evidence type="ECO:0000259" key="9">
    <source>
        <dbReference type="Pfam" id="PF00754"/>
    </source>
</evidence>
<name>A0A4Y1X1F4_9BACT</name>
<evidence type="ECO:0000256" key="3">
    <source>
        <dbReference type="ARBA" id="ARBA00012663"/>
    </source>
</evidence>
<organism evidence="11 12">
    <name type="scientific">Alistipes dispar</name>
    <dbReference type="NCBI Taxonomy" id="2585119"/>
    <lineage>
        <taxon>Bacteria</taxon>
        <taxon>Pseudomonadati</taxon>
        <taxon>Bacteroidota</taxon>
        <taxon>Bacteroidia</taxon>
        <taxon>Bacteroidales</taxon>
        <taxon>Rikenellaceae</taxon>
        <taxon>Alistipes</taxon>
    </lineage>
</organism>
<evidence type="ECO:0000313" key="11">
    <source>
        <dbReference type="EMBL" id="BBL07121.1"/>
    </source>
</evidence>
<keyword evidence="5" id="KW-0326">Glycosidase</keyword>
<dbReference type="GO" id="GO:0004563">
    <property type="term" value="F:beta-N-acetylhexosaminidase activity"/>
    <property type="evidence" value="ECO:0007669"/>
    <property type="project" value="UniProtKB-EC"/>
</dbReference>